<reference evidence="2" key="1">
    <citation type="journal article" date="2019" name="Int. J. Syst. Evol. Microbiol.">
        <title>The Global Catalogue of Microorganisms (GCM) 10K type strain sequencing project: providing services to taxonomists for standard genome sequencing and annotation.</title>
        <authorList>
            <consortium name="The Broad Institute Genomics Platform"/>
            <consortium name="The Broad Institute Genome Sequencing Center for Infectious Disease"/>
            <person name="Wu L."/>
            <person name="Ma J."/>
        </authorList>
    </citation>
    <scope>NUCLEOTIDE SEQUENCE [LARGE SCALE GENOMIC DNA]</scope>
    <source>
        <strain evidence="2">JCM 18053</strain>
    </source>
</reference>
<accession>A0ABP9PFK0</accession>
<name>A0ABP9PFK0_9BACT</name>
<organism evidence="1 2">
    <name type="scientific">Prosthecobacter algae</name>
    <dbReference type="NCBI Taxonomy" id="1144682"/>
    <lineage>
        <taxon>Bacteria</taxon>
        <taxon>Pseudomonadati</taxon>
        <taxon>Verrucomicrobiota</taxon>
        <taxon>Verrucomicrobiia</taxon>
        <taxon>Verrucomicrobiales</taxon>
        <taxon>Verrucomicrobiaceae</taxon>
        <taxon>Prosthecobacter</taxon>
    </lineage>
</organism>
<protein>
    <recommendedName>
        <fullName evidence="3">BON domain-containing protein</fullName>
    </recommendedName>
</protein>
<dbReference type="Proteomes" id="UP001499852">
    <property type="component" value="Unassembled WGS sequence"/>
</dbReference>
<keyword evidence="2" id="KW-1185">Reference proteome</keyword>
<evidence type="ECO:0000313" key="2">
    <source>
        <dbReference type="Proteomes" id="UP001499852"/>
    </source>
</evidence>
<sequence>MTRTRWLIASLWLLLFWLIASTVWMPALQRKLEVAATDLLKDVPTGYPTVEVTFSGQQATLTGQVRHEAEKAELEKRIASQLRLPSWLGSGMNPVTAVHSEIEISPYPSGWLLLAAQGSRAIVYGTLGSDEEARDVARFLEDRWAKDRAHLTSQIKKDVTRFDEAADIQTTLDRLPKPLREGGDSAQIHLARLGAGWERLTLDAPDELLRDQFSTYPLTPTEWETIVQPAIKRTRNYQATERARIAEAEKQSKLAPPHVFLAARDQRLLLRGEIASLKIKRELLNAVITTFPGWRVLDDLRVNDQRRAVAEFGPITTALLPQAGEGKSGKSLTLGLSGSAWQFVDWQVGGEAQPWRDLLPTDLPPSLLQEDSRMVTQWLQGNAQGIPTLPIPAQPSFLTLTLLPGKVILAGQLAEEALRTRLIEAARQTYGSQAVIFSEALLARGTCEPTPDVEQTVRSLPPLPAADESPTVAFARPGQVWKSLPATQDLLTPGALAKSGLTPPGFPGAMAEDTFAAEAYDHLRHHWRQPPALGPQENPAR</sequence>
<proteinExistence type="predicted"/>
<evidence type="ECO:0008006" key="3">
    <source>
        <dbReference type="Google" id="ProtNLM"/>
    </source>
</evidence>
<dbReference type="RefSeq" id="WP_345737774.1">
    <property type="nucleotide sequence ID" value="NZ_BAABIA010000007.1"/>
</dbReference>
<evidence type="ECO:0000313" key="1">
    <source>
        <dbReference type="EMBL" id="GAA5144948.1"/>
    </source>
</evidence>
<dbReference type="EMBL" id="BAABIA010000007">
    <property type="protein sequence ID" value="GAA5144948.1"/>
    <property type="molecule type" value="Genomic_DNA"/>
</dbReference>
<gene>
    <name evidence="1" type="ORF">GCM10023213_35910</name>
</gene>
<comment type="caution">
    <text evidence="1">The sequence shown here is derived from an EMBL/GenBank/DDBJ whole genome shotgun (WGS) entry which is preliminary data.</text>
</comment>